<accession>A0ABQ6I999</accession>
<dbReference type="Pfam" id="PF13280">
    <property type="entry name" value="WYL"/>
    <property type="match status" value="1"/>
</dbReference>
<dbReference type="Gene3D" id="1.10.10.10">
    <property type="entry name" value="Winged helix-like DNA-binding domain superfamily/Winged helix DNA-binding domain"/>
    <property type="match status" value="1"/>
</dbReference>
<dbReference type="Proteomes" id="UP001157091">
    <property type="component" value="Unassembled WGS sequence"/>
</dbReference>
<dbReference type="InterPro" id="IPR036388">
    <property type="entry name" value="WH-like_DNA-bd_sf"/>
</dbReference>
<gene>
    <name evidence="4" type="ORF">GCM10025864_43020</name>
</gene>
<comment type="caution">
    <text evidence="4">The sequence shown here is derived from an EMBL/GenBank/DDBJ whole genome shotgun (WGS) entry which is preliminary data.</text>
</comment>
<dbReference type="InterPro" id="IPR057727">
    <property type="entry name" value="WCX_dom"/>
</dbReference>
<dbReference type="InterPro" id="IPR013196">
    <property type="entry name" value="HTH_11"/>
</dbReference>
<evidence type="ECO:0000259" key="3">
    <source>
        <dbReference type="PROSITE" id="PS51000"/>
    </source>
</evidence>
<evidence type="ECO:0000313" key="4">
    <source>
        <dbReference type="EMBL" id="GMA26543.1"/>
    </source>
</evidence>
<keyword evidence="2" id="KW-0804">Transcription</keyword>
<dbReference type="InterPro" id="IPR028349">
    <property type="entry name" value="PafC-like"/>
</dbReference>
<feature type="domain" description="HTH deoR-type" evidence="3">
    <location>
        <begin position="8"/>
        <end position="67"/>
    </location>
</feature>
<dbReference type="PROSITE" id="PS52050">
    <property type="entry name" value="WYL"/>
    <property type="match status" value="1"/>
</dbReference>
<keyword evidence="5" id="KW-1185">Reference proteome</keyword>
<protein>
    <submittedName>
        <fullName evidence="4">Transcriptional regulator</fullName>
    </submittedName>
</protein>
<reference evidence="5" key="1">
    <citation type="journal article" date="2019" name="Int. J. Syst. Evol. Microbiol.">
        <title>The Global Catalogue of Microorganisms (GCM) 10K type strain sequencing project: providing services to taxonomists for standard genome sequencing and annotation.</title>
        <authorList>
            <consortium name="The Broad Institute Genomics Platform"/>
            <consortium name="The Broad Institute Genome Sequencing Center for Infectious Disease"/>
            <person name="Wu L."/>
            <person name="Ma J."/>
        </authorList>
    </citation>
    <scope>NUCLEOTIDE SEQUENCE [LARGE SCALE GENOMIC DNA]</scope>
    <source>
        <strain evidence="5">NBRC 106348</strain>
    </source>
</reference>
<proteinExistence type="predicted"/>
<sequence length="330" mass="35603">MVVMGSGTGARMLALLDLLESGGLRGRTELARLLGVDERTVRRDVVRLLDAGVPVESVRGRYGGYRLGRGYRLPPLMLTDDEAVAVLVALADASDRTGDVPAATAAAKVRRVLPAASAARLEGLVEAAVVPGDVTAVDADVLLTVAGAVREHRPIEIAHRRRGDPAGEPAARRVVHPYGLVRRDGRWYLLGLALDRGAERTFRLDRVERARTLAGRFRPPPGYDPVVRLEALQGTGYRYAVRVRVRATEAEVRRFLPASVARVRPAGPPADGAWLSVELGADRLDWLPGVLAALDRPFVVDEPDELVTRLRELADRLAARVNAASPDVGS</sequence>
<dbReference type="EMBL" id="BSUK01000001">
    <property type="protein sequence ID" value="GMA26543.1"/>
    <property type="molecule type" value="Genomic_DNA"/>
</dbReference>
<dbReference type="PANTHER" id="PTHR34580">
    <property type="match status" value="1"/>
</dbReference>
<evidence type="ECO:0000313" key="5">
    <source>
        <dbReference type="Proteomes" id="UP001157091"/>
    </source>
</evidence>
<dbReference type="RefSeq" id="WP_284294790.1">
    <property type="nucleotide sequence ID" value="NZ_BSUK01000001.1"/>
</dbReference>
<dbReference type="PIRSF" id="PIRSF016838">
    <property type="entry name" value="PafC"/>
    <property type="match status" value="1"/>
</dbReference>
<dbReference type="SUPFAM" id="SSF46785">
    <property type="entry name" value="Winged helix' DNA-binding domain"/>
    <property type="match status" value="1"/>
</dbReference>
<dbReference type="InterPro" id="IPR026881">
    <property type="entry name" value="WYL_dom"/>
</dbReference>
<dbReference type="InterPro" id="IPR036390">
    <property type="entry name" value="WH_DNA-bd_sf"/>
</dbReference>
<evidence type="ECO:0000256" key="2">
    <source>
        <dbReference type="ARBA" id="ARBA00023163"/>
    </source>
</evidence>
<dbReference type="PANTHER" id="PTHR34580:SF3">
    <property type="entry name" value="PROTEIN PAFB"/>
    <property type="match status" value="1"/>
</dbReference>
<keyword evidence="1" id="KW-0805">Transcription regulation</keyword>
<organism evidence="4 5">
    <name type="scientific">Luteimicrobium album</name>
    <dbReference type="NCBI Taxonomy" id="1054550"/>
    <lineage>
        <taxon>Bacteria</taxon>
        <taxon>Bacillati</taxon>
        <taxon>Actinomycetota</taxon>
        <taxon>Actinomycetes</taxon>
        <taxon>Micrococcales</taxon>
        <taxon>Luteimicrobium</taxon>
    </lineage>
</organism>
<dbReference type="InterPro" id="IPR051534">
    <property type="entry name" value="CBASS_pafABC_assoc_protein"/>
</dbReference>
<dbReference type="Pfam" id="PF25583">
    <property type="entry name" value="WCX"/>
    <property type="match status" value="1"/>
</dbReference>
<name>A0ABQ6I999_9MICO</name>
<dbReference type="Pfam" id="PF08279">
    <property type="entry name" value="HTH_11"/>
    <property type="match status" value="1"/>
</dbReference>
<dbReference type="InterPro" id="IPR001034">
    <property type="entry name" value="DeoR_HTH"/>
</dbReference>
<dbReference type="PROSITE" id="PS51000">
    <property type="entry name" value="HTH_DEOR_2"/>
    <property type="match status" value="1"/>
</dbReference>
<evidence type="ECO:0000256" key="1">
    <source>
        <dbReference type="ARBA" id="ARBA00023015"/>
    </source>
</evidence>